<dbReference type="Proteomes" id="UP001212841">
    <property type="component" value="Unassembled WGS sequence"/>
</dbReference>
<keyword evidence="3" id="KW-1185">Reference proteome</keyword>
<feature type="compositionally biased region" description="Acidic residues" evidence="1">
    <location>
        <begin position="302"/>
        <end position="320"/>
    </location>
</feature>
<dbReference type="EMBL" id="JADGJD010000015">
    <property type="protein sequence ID" value="KAJ3056956.1"/>
    <property type="molecule type" value="Genomic_DNA"/>
</dbReference>
<reference evidence="2" key="1">
    <citation type="submission" date="2020-05" db="EMBL/GenBank/DDBJ databases">
        <title>Phylogenomic resolution of chytrid fungi.</title>
        <authorList>
            <person name="Stajich J.E."/>
            <person name="Amses K."/>
            <person name="Simmons R."/>
            <person name="Seto K."/>
            <person name="Myers J."/>
            <person name="Bonds A."/>
            <person name="Quandt C.A."/>
            <person name="Barry K."/>
            <person name="Liu P."/>
            <person name="Grigoriev I."/>
            <person name="Longcore J.E."/>
            <person name="James T.Y."/>
        </authorList>
    </citation>
    <scope>NUCLEOTIDE SEQUENCE</scope>
    <source>
        <strain evidence="2">JEL0318</strain>
    </source>
</reference>
<dbReference type="SUPFAM" id="SSF48452">
    <property type="entry name" value="TPR-like"/>
    <property type="match status" value="1"/>
</dbReference>
<dbReference type="Gene3D" id="1.25.40.10">
    <property type="entry name" value="Tetratricopeptide repeat domain"/>
    <property type="match status" value="1"/>
</dbReference>
<dbReference type="AlphaFoldDB" id="A0AAD5SMI5"/>
<organism evidence="2 3">
    <name type="scientific">Rhizophlyctis rosea</name>
    <dbReference type="NCBI Taxonomy" id="64517"/>
    <lineage>
        <taxon>Eukaryota</taxon>
        <taxon>Fungi</taxon>
        <taxon>Fungi incertae sedis</taxon>
        <taxon>Chytridiomycota</taxon>
        <taxon>Chytridiomycota incertae sedis</taxon>
        <taxon>Chytridiomycetes</taxon>
        <taxon>Rhizophlyctidales</taxon>
        <taxon>Rhizophlyctidaceae</taxon>
        <taxon>Rhizophlyctis</taxon>
    </lineage>
</organism>
<dbReference type="InterPro" id="IPR011990">
    <property type="entry name" value="TPR-like_helical_dom_sf"/>
</dbReference>
<gene>
    <name evidence="2" type="ORF">HK097_002334</name>
</gene>
<evidence type="ECO:0000256" key="1">
    <source>
        <dbReference type="SAM" id="MobiDB-lite"/>
    </source>
</evidence>
<evidence type="ECO:0000313" key="2">
    <source>
        <dbReference type="EMBL" id="KAJ3056956.1"/>
    </source>
</evidence>
<comment type="caution">
    <text evidence="2">The sequence shown here is derived from an EMBL/GenBank/DDBJ whole genome shotgun (WGS) entry which is preliminary data.</text>
</comment>
<evidence type="ECO:0008006" key="4">
    <source>
        <dbReference type="Google" id="ProtNLM"/>
    </source>
</evidence>
<feature type="region of interest" description="Disordered" evidence="1">
    <location>
        <begin position="296"/>
        <end position="320"/>
    </location>
</feature>
<evidence type="ECO:0000313" key="3">
    <source>
        <dbReference type="Proteomes" id="UP001212841"/>
    </source>
</evidence>
<sequence length="320" mass="36010">MDKFALLLKKGKYLHELRNLVASLIDFAPAAPETLTSIAHAYLAGAFTYGREANRPADVENQPMEREDGNLKLAVARAWDLTAQARCPFSDEAGLHADMLDQALHSYPKHTEALRLRAELFMQNEDASRACEIYEQILLGNDGDLNANEGKIYALMELDRDAAAWAHAEYMTKMFPDNARVLALYAALRSKKRDDDANEDRAQEDFEKAMKCDKRCVQAVLGLSAIKGRDSHDDEIKFLKDYIMETSAPPAVYHRLADLQQDKGEPYEAEKNLRTALRAKGCNLREVDVKVEKWRKEHYPDSGDDASDGFGDPDIEGENV</sequence>
<accession>A0AAD5SMI5</accession>
<name>A0AAD5SMI5_9FUNG</name>
<protein>
    <recommendedName>
        <fullName evidence="4">Tetratricopeptide repeat protein</fullName>
    </recommendedName>
</protein>
<proteinExistence type="predicted"/>